<dbReference type="RefSeq" id="WP_038087348.1">
    <property type="nucleotide sequence ID" value="NZ_JHEG04000001.1"/>
</dbReference>
<protein>
    <submittedName>
        <fullName evidence="3">MCE family protein</fullName>
    </submittedName>
    <submittedName>
        <fullName evidence="4">Mammalian cell entry protein</fullName>
    </submittedName>
</protein>
<evidence type="ECO:0000313" key="3">
    <source>
        <dbReference type="EMBL" id="KAF3885305.1"/>
    </source>
</evidence>
<evidence type="ECO:0000259" key="2">
    <source>
        <dbReference type="Pfam" id="PF02470"/>
    </source>
</evidence>
<gene>
    <name evidence="4" type="ORF">DA73_0231545</name>
    <name evidence="3" type="ORF">DA73_0400007415</name>
</gene>
<reference evidence="3" key="2">
    <citation type="submission" date="2019-11" db="EMBL/GenBank/DDBJ databases">
        <title>Improved Assembly of Tolypothrix boutellei genome.</title>
        <authorList>
            <person name="Sarangi A.N."/>
            <person name="Mukherjee M."/>
            <person name="Ghosh S."/>
            <person name="Singh D."/>
            <person name="Das A."/>
            <person name="Kant S."/>
            <person name="Prusty A."/>
            <person name="Tripathy S."/>
        </authorList>
    </citation>
    <scope>NUCLEOTIDE SEQUENCE</scope>
    <source>
        <strain evidence="3">VB521301</strain>
    </source>
</reference>
<dbReference type="Proteomes" id="UP000029738">
    <property type="component" value="Unassembled WGS sequence"/>
</dbReference>
<dbReference type="STRING" id="1479485.DA73_0231545"/>
<evidence type="ECO:0000256" key="1">
    <source>
        <dbReference type="SAM" id="MobiDB-lite"/>
    </source>
</evidence>
<dbReference type="EMBL" id="JHEG02000058">
    <property type="protein sequence ID" value="KIE09002.1"/>
    <property type="molecule type" value="Genomic_DNA"/>
</dbReference>
<feature type="compositionally biased region" description="Polar residues" evidence="1">
    <location>
        <begin position="488"/>
        <end position="507"/>
    </location>
</feature>
<reference evidence="4" key="1">
    <citation type="journal article" date="2015" name="Genome Announc.">
        <title>Draft Genome Sequence of Tolypothrix boutellei Strain VB521301.</title>
        <authorList>
            <person name="Chandrababunaidu M.M."/>
            <person name="Singh D."/>
            <person name="Sen D."/>
            <person name="Bhan S."/>
            <person name="Das S."/>
            <person name="Gupta A."/>
            <person name="Adhikary S.P."/>
            <person name="Tripathy S."/>
        </authorList>
    </citation>
    <scope>NUCLEOTIDE SEQUENCE</scope>
    <source>
        <strain evidence="4">VB521301</strain>
    </source>
</reference>
<organism evidence="4">
    <name type="scientific">Tolypothrix bouteillei VB521301</name>
    <dbReference type="NCBI Taxonomy" id="1479485"/>
    <lineage>
        <taxon>Bacteria</taxon>
        <taxon>Bacillati</taxon>
        <taxon>Cyanobacteriota</taxon>
        <taxon>Cyanophyceae</taxon>
        <taxon>Nostocales</taxon>
        <taxon>Tolypothrichaceae</taxon>
        <taxon>Tolypothrix</taxon>
    </lineage>
</organism>
<dbReference type="InterPro" id="IPR003399">
    <property type="entry name" value="Mce/MlaD"/>
</dbReference>
<evidence type="ECO:0000313" key="4">
    <source>
        <dbReference type="EMBL" id="KIE09002.1"/>
    </source>
</evidence>
<comment type="caution">
    <text evidence="4">The sequence shown here is derived from an EMBL/GenBank/DDBJ whole genome shotgun (WGS) entry which is preliminary data.</text>
</comment>
<accession>A0A0C1N370</accession>
<dbReference type="InterPro" id="IPR039342">
    <property type="entry name" value="TGD2-like"/>
</dbReference>
<keyword evidence="5" id="KW-1185">Reference proteome</keyword>
<feature type="region of interest" description="Disordered" evidence="1">
    <location>
        <begin position="483"/>
        <end position="520"/>
    </location>
</feature>
<feature type="domain" description="Mce/MlaD" evidence="2">
    <location>
        <begin position="38"/>
        <end position="113"/>
    </location>
</feature>
<name>A0A0C1N370_9CYAN</name>
<dbReference type="AlphaFoldDB" id="A0A0C1N370"/>
<proteinExistence type="predicted"/>
<evidence type="ECO:0000313" key="5">
    <source>
        <dbReference type="Proteomes" id="UP000029738"/>
    </source>
</evidence>
<dbReference type="PANTHER" id="PTHR34675">
    <property type="entry name" value="PROTEIN TRIGALACTOSYLDIACYLGLYCEROL 2, CHLOROPLASTIC"/>
    <property type="match status" value="1"/>
</dbReference>
<dbReference type="EMBL" id="JHEG04000001">
    <property type="protein sequence ID" value="KAF3885305.1"/>
    <property type="molecule type" value="Genomic_DNA"/>
</dbReference>
<sequence>MRSRTFREGSVGLLLLLGLGVFGLIFVWLNRVTAARNSYKAIVEFANAGGMQKGAVVRYRGVKVGRISDIRPGPNNVEVEIEIGDPNLVIPNDVKVEANQSGLISESVVDITPRTKLIPSGDSTKPLDKNCNSQVIVCNGSRLKGQIGISLDELIRTTTDLATLYTNPQFYKNVNKAVENTAVAAESVAQLSRNLNVLSKSLQQQIIGISATTGTIQRSTTQLTSSTTQTLNQISRTVGQFSGTASQFGETAREIRLTANQANKLINNLDTALGENRSSLVAALNNITETSNALRQTVSSLSPTVNRVTQGQLLQNLETLSANAAQASANLRDVTNTLNNSNNLLVLQQTLDSARVTFENTQKITSDLDELTGDPAFRQNLRQLVNGLSSLVSSTQEMQQDIRVATTLDSIKAVVHNSKTGTPPTTTKLPQMTFNIPLDSELGPVKTALPTSITFTTGTPSVDRQQIVIDDVAPKVIRSFDRLPAQPPQQLESVTTSTHSPSSQENLLKQLRQHRETRGE</sequence>
<dbReference type="PANTHER" id="PTHR34675:SF1">
    <property type="entry name" value="PROTEIN TRIGALACTOSYLDIACYLGLYCEROL 2, CHLOROPLASTIC"/>
    <property type="match status" value="1"/>
</dbReference>
<dbReference type="OrthoDB" id="460587at2"/>
<dbReference type="Pfam" id="PF02470">
    <property type="entry name" value="MlaD"/>
    <property type="match status" value="1"/>
</dbReference>